<evidence type="ECO:0000259" key="3">
    <source>
        <dbReference type="PROSITE" id="PS50076"/>
    </source>
</evidence>
<dbReference type="PANTHER" id="PTHR43096:SF58">
    <property type="entry name" value="CHAPERONE DNAJ-DOMAIN SUPERFAMILY PROTEIN"/>
    <property type="match status" value="1"/>
</dbReference>
<evidence type="ECO:0000313" key="5">
    <source>
        <dbReference type="Proteomes" id="UP000016761"/>
    </source>
</evidence>
<dbReference type="RefSeq" id="WP_021813759.1">
    <property type="nucleotide sequence ID" value="NZ_AUSW01000016.1"/>
</dbReference>
<dbReference type="CDD" id="cd06257">
    <property type="entry name" value="DnaJ"/>
    <property type="match status" value="1"/>
</dbReference>
<dbReference type="Gene3D" id="1.10.287.110">
    <property type="entry name" value="DnaJ domain"/>
    <property type="match status" value="1"/>
</dbReference>
<dbReference type="InterPro" id="IPR001623">
    <property type="entry name" value="DnaJ_domain"/>
</dbReference>
<dbReference type="PATRIC" id="fig|1354303.4.peg.1095"/>
<dbReference type="OrthoDB" id="6647232at2"/>
<keyword evidence="4" id="KW-0346">Stress response</keyword>
<accession>U4T419</accession>
<organism evidence="4 5">
    <name type="scientific">Psychrobacter aquaticus CMS 56</name>
    <dbReference type="NCBI Taxonomy" id="1354303"/>
    <lineage>
        <taxon>Bacteria</taxon>
        <taxon>Pseudomonadati</taxon>
        <taxon>Pseudomonadota</taxon>
        <taxon>Gammaproteobacteria</taxon>
        <taxon>Moraxellales</taxon>
        <taxon>Moraxellaceae</taxon>
        <taxon>Psychrobacter</taxon>
    </lineage>
</organism>
<dbReference type="GO" id="GO:0051082">
    <property type="term" value="F:unfolded protein binding"/>
    <property type="evidence" value="ECO:0007669"/>
    <property type="project" value="TreeGrafter"/>
</dbReference>
<evidence type="ECO:0000313" key="4">
    <source>
        <dbReference type="EMBL" id="ERL56052.1"/>
    </source>
</evidence>
<reference evidence="4 5" key="1">
    <citation type="journal article" date="2013" name="Genome Announc.">
        <title>Draft Genome Sequence of Psychrobacter aquaticus Strain CMS 56T, Isolated from a Cyanobacterial Mat Sample Collected from Water Bodies in the McMurdo Dry Valley Region of Antarctica.</title>
        <authorList>
            <person name="Reddy G.S."/>
            <person name="Ara S."/>
            <person name="Singh A."/>
            <person name="Kumar Pinnaka A."/>
            <person name="Shivaji S."/>
        </authorList>
    </citation>
    <scope>NUCLEOTIDE SEQUENCE [LARGE SCALE GENOMIC DNA]</scope>
    <source>
        <strain evidence="4 5">CMS 56</strain>
    </source>
</reference>
<name>U4T419_9GAMM</name>
<keyword evidence="2" id="KW-1133">Transmembrane helix</keyword>
<dbReference type="PROSITE" id="PS50076">
    <property type="entry name" value="DNAJ_2"/>
    <property type="match status" value="1"/>
</dbReference>
<feature type="transmembrane region" description="Helical" evidence="2">
    <location>
        <begin position="139"/>
        <end position="158"/>
    </location>
</feature>
<dbReference type="GO" id="GO:0005737">
    <property type="term" value="C:cytoplasm"/>
    <property type="evidence" value="ECO:0007669"/>
    <property type="project" value="TreeGrafter"/>
</dbReference>
<dbReference type="SUPFAM" id="SSF46565">
    <property type="entry name" value="Chaperone J-domain"/>
    <property type="match status" value="1"/>
</dbReference>
<gene>
    <name evidence="4" type="ORF">M917_1112</name>
</gene>
<dbReference type="PRINTS" id="PR00625">
    <property type="entry name" value="JDOMAIN"/>
</dbReference>
<dbReference type="Pfam" id="PF00226">
    <property type="entry name" value="DnaJ"/>
    <property type="match status" value="1"/>
</dbReference>
<feature type="domain" description="J" evidence="3">
    <location>
        <begin position="6"/>
        <end position="70"/>
    </location>
</feature>
<dbReference type="InterPro" id="IPR036869">
    <property type="entry name" value="J_dom_sf"/>
</dbReference>
<dbReference type="eggNOG" id="COG0484">
    <property type="taxonomic scope" value="Bacteria"/>
</dbReference>
<dbReference type="STRING" id="1354303.M917_1112"/>
<sequence length="362" mass="41418">MNTLHTHYDTLMVSRSASPEVIRAAFKSLCQKYHPDKNNHADADRIMQQFNEAYSILSNPVERNKYDKQLLDYEENANQASQQKNYRHFSNEESSNTSKRKNNVVIINIPDSISFSNAKHHVNNFLSKAKPLLLKTLKVIFYIVILITLINVFVTYIGDSNSNDATNDLYDAQREVQDAARELDEAVPELDDYEDYSYVPDIPEDILDTSENTFVDDSELQQVLSTNYKTHAPNGEIFPSSANYVAGYPQLNDNGASILTIDNSQNTEAIFGKLYYLDETEDLAVRHFYIQGGGGFNIRNISPGYYDVRYKDLENGHISKSEPVLIEEYEDYDSVRFSEITMTLYKVSDGNMETYAIPENEF</sequence>
<dbReference type="AlphaFoldDB" id="U4T419"/>
<proteinExistence type="predicted"/>
<keyword evidence="5" id="KW-1185">Reference proteome</keyword>
<keyword evidence="1" id="KW-0143">Chaperone</keyword>
<dbReference type="EMBL" id="AUSW01000016">
    <property type="protein sequence ID" value="ERL56052.1"/>
    <property type="molecule type" value="Genomic_DNA"/>
</dbReference>
<dbReference type="PANTHER" id="PTHR43096">
    <property type="entry name" value="DNAJ HOMOLOG 1, MITOCHONDRIAL-RELATED"/>
    <property type="match status" value="1"/>
</dbReference>
<protein>
    <submittedName>
        <fullName evidence="4">Heat shock protein DnaJ-like protein</fullName>
    </submittedName>
</protein>
<evidence type="ECO:0000256" key="1">
    <source>
        <dbReference type="ARBA" id="ARBA00023186"/>
    </source>
</evidence>
<keyword evidence="2" id="KW-0812">Transmembrane</keyword>
<dbReference type="Proteomes" id="UP000016761">
    <property type="component" value="Unassembled WGS sequence"/>
</dbReference>
<evidence type="ECO:0000256" key="2">
    <source>
        <dbReference type="SAM" id="Phobius"/>
    </source>
</evidence>
<comment type="caution">
    <text evidence="4">The sequence shown here is derived from an EMBL/GenBank/DDBJ whole genome shotgun (WGS) entry which is preliminary data.</text>
</comment>
<dbReference type="SMART" id="SM00271">
    <property type="entry name" value="DnaJ"/>
    <property type="match status" value="1"/>
</dbReference>
<keyword evidence="2" id="KW-0472">Membrane</keyword>
<dbReference type="GO" id="GO:0042026">
    <property type="term" value="P:protein refolding"/>
    <property type="evidence" value="ECO:0007669"/>
    <property type="project" value="TreeGrafter"/>
</dbReference>